<dbReference type="RefSeq" id="WP_070394094.1">
    <property type="nucleotide sequence ID" value="NZ_CP017599.1"/>
</dbReference>
<comment type="function">
    <text evidence="1 7">RNaseP catalyzes the removal of the 5'-leader sequence from pre-tRNA to produce the mature 5'-terminus. It can also cleave other RNA substrates such as 4.5S RNA. The protein component plays an auxiliary but essential role in vivo by binding to the 5'-leader sequence and broadening the substrate specificity of the ribozyme.</text>
</comment>
<dbReference type="KEGG" id="mpro:BJP34_21405"/>
<name>A0A1D8TVH8_9CYAN</name>
<dbReference type="PANTHER" id="PTHR33992">
    <property type="entry name" value="RIBONUCLEASE P PROTEIN COMPONENT"/>
    <property type="match status" value="1"/>
</dbReference>
<dbReference type="SUPFAM" id="SSF54211">
    <property type="entry name" value="Ribosomal protein S5 domain 2-like"/>
    <property type="match status" value="1"/>
</dbReference>
<dbReference type="Proteomes" id="UP000177870">
    <property type="component" value="Chromosome"/>
</dbReference>
<dbReference type="GO" id="GO:0004526">
    <property type="term" value="F:ribonuclease P activity"/>
    <property type="evidence" value="ECO:0007669"/>
    <property type="project" value="UniProtKB-UniRule"/>
</dbReference>
<keyword evidence="2 7" id="KW-0819">tRNA processing</keyword>
<keyword evidence="4 7" id="KW-0255">Endonuclease</keyword>
<keyword evidence="6 7" id="KW-0694">RNA-binding</keyword>
<dbReference type="GO" id="GO:0000049">
    <property type="term" value="F:tRNA binding"/>
    <property type="evidence" value="ECO:0007669"/>
    <property type="project" value="UniProtKB-UniRule"/>
</dbReference>
<evidence type="ECO:0000313" key="9">
    <source>
        <dbReference type="EMBL" id="AOX01657.1"/>
    </source>
</evidence>
<dbReference type="NCBIfam" id="TIGR00188">
    <property type="entry name" value="rnpA"/>
    <property type="match status" value="1"/>
</dbReference>
<dbReference type="Pfam" id="PF00825">
    <property type="entry name" value="Ribonuclease_P"/>
    <property type="match status" value="1"/>
</dbReference>
<evidence type="ECO:0000256" key="1">
    <source>
        <dbReference type="ARBA" id="ARBA00002663"/>
    </source>
</evidence>
<dbReference type="OrthoDB" id="458878at2"/>
<dbReference type="GO" id="GO:0042781">
    <property type="term" value="F:3'-tRNA processing endoribonuclease activity"/>
    <property type="evidence" value="ECO:0007669"/>
    <property type="project" value="TreeGrafter"/>
</dbReference>
<dbReference type="HAMAP" id="MF_00227">
    <property type="entry name" value="RNase_P"/>
    <property type="match status" value="1"/>
</dbReference>
<comment type="catalytic activity">
    <reaction evidence="7">
        <text>Endonucleolytic cleavage of RNA, removing 5'-extranucleotides from tRNA precursor.</text>
        <dbReference type="EC" id="3.1.26.5"/>
    </reaction>
</comment>
<evidence type="ECO:0000256" key="2">
    <source>
        <dbReference type="ARBA" id="ARBA00022694"/>
    </source>
</evidence>
<dbReference type="GO" id="GO:0030677">
    <property type="term" value="C:ribonuclease P complex"/>
    <property type="evidence" value="ECO:0007669"/>
    <property type="project" value="TreeGrafter"/>
</dbReference>
<evidence type="ECO:0000256" key="6">
    <source>
        <dbReference type="ARBA" id="ARBA00022884"/>
    </source>
</evidence>
<reference evidence="10" key="1">
    <citation type="submission" date="2016-10" db="EMBL/GenBank/DDBJ databases">
        <title>Comparative genomics uncovers the prolific and rare metabolic potential of the cyanobacterial genus Moorea.</title>
        <authorList>
            <person name="Leao T."/>
            <person name="Castelao G."/>
            <person name="Korobeynikov A."/>
            <person name="Monroe E.A."/>
            <person name="Podell S."/>
            <person name="Glukhov E."/>
            <person name="Allen E."/>
            <person name="Gerwick W.H."/>
            <person name="Gerwick L."/>
        </authorList>
    </citation>
    <scope>NUCLEOTIDE SEQUENCE [LARGE SCALE GENOMIC DNA]</scope>
    <source>
        <strain evidence="10">PAL-8-15-08-1</strain>
    </source>
</reference>
<keyword evidence="3 7" id="KW-0540">Nuclease</keyword>
<dbReference type="InterPro" id="IPR020539">
    <property type="entry name" value="RNase_P_CS"/>
</dbReference>
<evidence type="ECO:0000256" key="3">
    <source>
        <dbReference type="ARBA" id="ARBA00022722"/>
    </source>
</evidence>
<dbReference type="GO" id="GO:0001682">
    <property type="term" value="P:tRNA 5'-leader removal"/>
    <property type="evidence" value="ECO:0007669"/>
    <property type="project" value="UniProtKB-UniRule"/>
</dbReference>
<comment type="subunit">
    <text evidence="7">Consists of a catalytic RNA component (M1 or rnpB) and a protein subunit.</text>
</comment>
<dbReference type="Gene3D" id="3.30.230.10">
    <property type="match status" value="1"/>
</dbReference>
<dbReference type="STRING" id="1458985.BJP34_21405"/>
<dbReference type="InterPro" id="IPR020568">
    <property type="entry name" value="Ribosomal_Su5_D2-typ_SF"/>
</dbReference>
<dbReference type="EC" id="3.1.26.5" evidence="7 8"/>
<dbReference type="EMBL" id="CP017599">
    <property type="protein sequence ID" value="AOX01657.1"/>
    <property type="molecule type" value="Genomic_DNA"/>
</dbReference>
<proteinExistence type="inferred from homology"/>
<dbReference type="AlphaFoldDB" id="A0A1D8TVH8"/>
<evidence type="ECO:0000256" key="8">
    <source>
        <dbReference type="NCBIfam" id="TIGR00188"/>
    </source>
</evidence>
<evidence type="ECO:0000313" key="10">
    <source>
        <dbReference type="Proteomes" id="UP000177870"/>
    </source>
</evidence>
<dbReference type="InterPro" id="IPR000100">
    <property type="entry name" value="RNase_P"/>
</dbReference>
<protein>
    <recommendedName>
        <fullName evidence="7 8">Ribonuclease P protein component</fullName>
        <shortName evidence="7">RNase P protein</shortName>
        <shortName evidence="7">RNaseP protein</shortName>
        <ecNumber evidence="7 8">3.1.26.5</ecNumber>
    </recommendedName>
    <alternativeName>
        <fullName evidence="7">Protein C5</fullName>
    </alternativeName>
</protein>
<evidence type="ECO:0000256" key="4">
    <source>
        <dbReference type="ARBA" id="ARBA00022759"/>
    </source>
</evidence>
<organism evidence="9 10">
    <name type="scientific">Moorena producens PAL-8-15-08-1</name>
    <dbReference type="NCBI Taxonomy" id="1458985"/>
    <lineage>
        <taxon>Bacteria</taxon>
        <taxon>Bacillati</taxon>
        <taxon>Cyanobacteriota</taxon>
        <taxon>Cyanophyceae</taxon>
        <taxon>Coleofasciculales</taxon>
        <taxon>Coleofasciculaceae</taxon>
        <taxon>Moorena</taxon>
    </lineage>
</organism>
<evidence type="ECO:0000256" key="7">
    <source>
        <dbReference type="HAMAP-Rule" id="MF_00227"/>
    </source>
</evidence>
<dbReference type="InterPro" id="IPR014721">
    <property type="entry name" value="Ribsml_uS5_D2-typ_fold_subgr"/>
</dbReference>
<dbReference type="PANTHER" id="PTHR33992:SF1">
    <property type="entry name" value="RIBONUCLEASE P PROTEIN COMPONENT"/>
    <property type="match status" value="1"/>
</dbReference>
<evidence type="ECO:0000256" key="5">
    <source>
        <dbReference type="ARBA" id="ARBA00022801"/>
    </source>
</evidence>
<accession>A0A1D8TVH8</accession>
<sequence>MGLPQANRLKHWRDFKTVYRWGIRRSGRYLTLRGLQQSTIPAIAKETIAPEKSLSNNHPPSRLGISISQKVSKKAVVRNRIKRQLRAALRQLLPRLSPGWKLVIIVKPEARECEYAQLLRELEKLLVKAEVLDGH</sequence>
<gene>
    <name evidence="7" type="primary">rnpA</name>
    <name evidence="9" type="ORF">BJP34_21405</name>
</gene>
<dbReference type="PROSITE" id="PS00648">
    <property type="entry name" value="RIBONUCLEASE_P"/>
    <property type="match status" value="1"/>
</dbReference>
<keyword evidence="5 7" id="KW-0378">Hydrolase</keyword>
<comment type="similarity">
    <text evidence="7">Belongs to the RnpA family.</text>
</comment>